<evidence type="ECO:0000256" key="2">
    <source>
        <dbReference type="ARBA" id="ARBA00022448"/>
    </source>
</evidence>
<keyword evidence="6" id="KW-0598">Phosphotransferase system</keyword>
<keyword evidence="5" id="KW-0808">Transferase</keyword>
<reference evidence="9 10" key="1">
    <citation type="submission" date="2012-01" db="EMBL/GenBank/DDBJ databases">
        <title>The Genome Sequence of Helcococcus kunzii ATCC 51366.</title>
        <authorList>
            <consortium name="The Broad Institute Genome Sequencing Platform"/>
            <person name="Earl A."/>
            <person name="Ward D."/>
            <person name="Feldgarden M."/>
            <person name="Gevers D."/>
            <person name="Huys G."/>
            <person name="Young S.K."/>
            <person name="Zeng Q."/>
            <person name="Gargeya S."/>
            <person name="Fitzgerald M."/>
            <person name="Haas B."/>
            <person name="Abouelleil A."/>
            <person name="Alvarado L."/>
            <person name="Arachchi H.M."/>
            <person name="Berlin A."/>
            <person name="Chapman S.B."/>
            <person name="Gearin G."/>
            <person name="Goldberg J."/>
            <person name="Griggs A."/>
            <person name="Gujja S."/>
            <person name="Hansen M."/>
            <person name="Heiman D."/>
            <person name="Howarth C."/>
            <person name="Larimer J."/>
            <person name="Lui A."/>
            <person name="MacDonald P.J.P."/>
            <person name="McCowen C."/>
            <person name="Montmayeur A."/>
            <person name="Murphy C."/>
            <person name="Neiman D."/>
            <person name="Pearson M."/>
            <person name="Priest M."/>
            <person name="Roberts A."/>
            <person name="Saif S."/>
            <person name="Shea T."/>
            <person name="Sisk P."/>
            <person name="Stolte C."/>
            <person name="Sykes S."/>
            <person name="Wortman J."/>
            <person name="Nusbaum C."/>
            <person name="Birren B."/>
        </authorList>
    </citation>
    <scope>NUCLEOTIDE SEQUENCE [LARGE SCALE GENOMIC DNA]</scope>
    <source>
        <strain evidence="9 10">ATCC 51366</strain>
    </source>
</reference>
<dbReference type="GO" id="GO:0009401">
    <property type="term" value="P:phosphoenolpyruvate-dependent sugar phosphotransferase system"/>
    <property type="evidence" value="ECO:0007669"/>
    <property type="project" value="UniProtKB-KW"/>
</dbReference>
<keyword evidence="4" id="KW-0762">Sugar transport</keyword>
<dbReference type="CDD" id="cd00006">
    <property type="entry name" value="PTS_IIA_man"/>
    <property type="match status" value="1"/>
</dbReference>
<dbReference type="OrthoDB" id="9799827at2"/>
<evidence type="ECO:0000256" key="6">
    <source>
        <dbReference type="ARBA" id="ARBA00022683"/>
    </source>
</evidence>
<evidence type="ECO:0000256" key="1">
    <source>
        <dbReference type="ARBA" id="ARBA00004496"/>
    </source>
</evidence>
<dbReference type="HOGENOM" id="CLU_123235_1_0_9"/>
<keyword evidence="7" id="KW-0418">Kinase</keyword>
<proteinExistence type="predicted"/>
<dbReference type="Pfam" id="PF03610">
    <property type="entry name" value="EIIA-man"/>
    <property type="match status" value="1"/>
</dbReference>
<dbReference type="PANTHER" id="PTHR33799:SF1">
    <property type="entry name" value="PTS SYSTEM MANNOSE-SPECIFIC EIIAB COMPONENT-RELATED"/>
    <property type="match status" value="1"/>
</dbReference>
<gene>
    <name evidence="9" type="ORF">HMPREF9709_01474</name>
</gene>
<evidence type="ECO:0000259" key="8">
    <source>
        <dbReference type="PROSITE" id="PS51096"/>
    </source>
</evidence>
<dbReference type="PANTHER" id="PTHR33799">
    <property type="entry name" value="PTS PERMEASE-RELATED-RELATED"/>
    <property type="match status" value="1"/>
</dbReference>
<dbReference type="AlphaFoldDB" id="H3NQ63"/>
<keyword evidence="10" id="KW-1185">Reference proteome</keyword>
<dbReference type="STRING" id="883114.HMPREF9709_01474"/>
<evidence type="ECO:0000256" key="4">
    <source>
        <dbReference type="ARBA" id="ARBA00022597"/>
    </source>
</evidence>
<evidence type="ECO:0000256" key="3">
    <source>
        <dbReference type="ARBA" id="ARBA00022490"/>
    </source>
</evidence>
<dbReference type="InterPro" id="IPR033887">
    <property type="entry name" value="PTS_IIA_man"/>
</dbReference>
<keyword evidence="3" id="KW-0963">Cytoplasm</keyword>
<dbReference type="GeneID" id="96999426"/>
<comment type="subcellular location">
    <subcellularLocation>
        <location evidence="1">Cytoplasm</location>
    </subcellularLocation>
</comment>
<sequence length="141" mass="15790">MANGVIILAHGKYAEGLKSGLDLVVGEMENLKVVNFEEGVNFDILDGRIKEAYESLQNYQNIVFITDLKGGTPFNRSVLLYGQQENVRVLSGLNFALTYQALISDEQDIEKYLEEIITTGKESIDYFELVESDEEISDDGI</sequence>
<protein>
    <recommendedName>
        <fullName evidence="8">PTS EIIA type-4 domain-containing protein</fullName>
    </recommendedName>
</protein>
<dbReference type="InterPro" id="IPR004701">
    <property type="entry name" value="PTS_EIIA_man-typ"/>
</dbReference>
<feature type="domain" description="PTS EIIA type-4" evidence="8">
    <location>
        <begin position="2"/>
        <end position="124"/>
    </location>
</feature>
<keyword evidence="2" id="KW-0813">Transport</keyword>
<dbReference type="GO" id="GO:0005737">
    <property type="term" value="C:cytoplasm"/>
    <property type="evidence" value="ECO:0007669"/>
    <property type="project" value="UniProtKB-SubCell"/>
</dbReference>
<dbReference type="eggNOG" id="COG2893">
    <property type="taxonomic scope" value="Bacteria"/>
</dbReference>
<dbReference type="Proteomes" id="UP000004191">
    <property type="component" value="Unassembled WGS sequence"/>
</dbReference>
<accession>H3NQ63</accession>
<evidence type="ECO:0000313" key="10">
    <source>
        <dbReference type="Proteomes" id="UP000004191"/>
    </source>
</evidence>
<evidence type="ECO:0000313" key="9">
    <source>
        <dbReference type="EMBL" id="EHR32543.1"/>
    </source>
</evidence>
<evidence type="ECO:0000256" key="7">
    <source>
        <dbReference type="ARBA" id="ARBA00022777"/>
    </source>
</evidence>
<organism evidence="9 10">
    <name type="scientific">Helcococcus kunzii ATCC 51366</name>
    <dbReference type="NCBI Taxonomy" id="883114"/>
    <lineage>
        <taxon>Bacteria</taxon>
        <taxon>Bacillati</taxon>
        <taxon>Bacillota</taxon>
        <taxon>Tissierellia</taxon>
        <taxon>Tissierellales</taxon>
        <taxon>Peptoniphilaceae</taxon>
        <taxon>Helcococcus</taxon>
    </lineage>
</organism>
<name>H3NQ63_9FIRM</name>
<dbReference type="GO" id="GO:0016301">
    <property type="term" value="F:kinase activity"/>
    <property type="evidence" value="ECO:0007669"/>
    <property type="project" value="UniProtKB-KW"/>
</dbReference>
<evidence type="ECO:0000256" key="5">
    <source>
        <dbReference type="ARBA" id="ARBA00022679"/>
    </source>
</evidence>
<dbReference type="Gene3D" id="3.40.50.510">
    <property type="entry name" value="Phosphotransferase system, mannose-type IIA component"/>
    <property type="match status" value="1"/>
</dbReference>
<dbReference type="InterPro" id="IPR036662">
    <property type="entry name" value="PTS_EIIA_man-typ_sf"/>
</dbReference>
<dbReference type="PROSITE" id="PS51096">
    <property type="entry name" value="PTS_EIIA_TYPE_4"/>
    <property type="match status" value="1"/>
</dbReference>
<dbReference type="EMBL" id="AGEI01000028">
    <property type="protein sequence ID" value="EHR32543.1"/>
    <property type="molecule type" value="Genomic_DNA"/>
</dbReference>
<dbReference type="InterPro" id="IPR051471">
    <property type="entry name" value="Bacterial_PTS_sugar_comp"/>
</dbReference>
<comment type="caution">
    <text evidence="9">The sequence shown here is derived from an EMBL/GenBank/DDBJ whole genome shotgun (WGS) entry which is preliminary data.</text>
</comment>
<dbReference type="SUPFAM" id="SSF53062">
    <property type="entry name" value="PTS system fructose IIA component-like"/>
    <property type="match status" value="1"/>
</dbReference>
<dbReference type="RefSeq" id="WP_005398989.1">
    <property type="nucleotide sequence ID" value="NZ_JH601088.1"/>
</dbReference>
<dbReference type="GO" id="GO:0016020">
    <property type="term" value="C:membrane"/>
    <property type="evidence" value="ECO:0007669"/>
    <property type="project" value="InterPro"/>
</dbReference>